<evidence type="ECO:0000313" key="3">
    <source>
        <dbReference type="Proteomes" id="UP000324748"/>
    </source>
</evidence>
<name>A0A5B0PAZ9_PUCGR</name>
<accession>A0A5B0PAZ9</accession>
<dbReference type="AlphaFoldDB" id="A0A5B0PAZ9"/>
<feature type="region of interest" description="Disordered" evidence="1">
    <location>
        <begin position="490"/>
        <end position="513"/>
    </location>
</feature>
<dbReference type="Proteomes" id="UP000324748">
    <property type="component" value="Unassembled WGS sequence"/>
</dbReference>
<keyword evidence="3" id="KW-1185">Reference proteome</keyword>
<feature type="region of interest" description="Disordered" evidence="1">
    <location>
        <begin position="77"/>
        <end position="144"/>
    </location>
</feature>
<sequence length="603" mass="68857">MANLVIPPWRGKVYPPQLIPLQYHNSGTTSYHPPPPPEFYQHPSANDFYHQPPVDYYYQQHPEFYQHPSANAFYHQPPANAYYQQPPANNLPLNPGPMRNPQASERKDLDPLEPQAPLSPQNNGSNHGGPETRQENIGLSPTHLGHKKSLLTHSLEREPEMPEHTGARRKIVKIKPLDKRLFFDGNNMPIEEFISQYEEAGEYVGASSQDLANQILPFIRGPDLQDEVEEMYGYENSNWKTLKEELMGRFAMKLTLEECAREELVDLVSYVANMGGISTPDHFKPFRSQFEQVTHYLIINGYNSHMDEFSKLFWQSLSQNLEKAISDPLIWDGHLVLDDNFHIAELPPYNIILEYIDMEFEKMDILQEAPGQAEQKIQQPNQHYHTVTKMEECNPEIHSPLTEHSSPELSPNLDLCPLILQNDPSLEHLEKEETKNFGSETEILPAKIHSEISSPYCALIEDNCSPVVSAAMEFSPQLPQNCEELDPLEKYKKENPAPKSPTFEEGRPTEEEKLPPKILPQEALPIGQVEDSPDKPVHGFSKFLEILEEQYTVEDISKTEDSSTFQETEGTKLGLVLDSKHQPQYPRKDIMVVKPEGIGTKMI</sequence>
<feature type="compositionally biased region" description="Low complexity" evidence="1">
    <location>
        <begin position="77"/>
        <end position="97"/>
    </location>
</feature>
<dbReference type="OrthoDB" id="10330919at2759"/>
<evidence type="ECO:0000256" key="1">
    <source>
        <dbReference type="SAM" id="MobiDB-lite"/>
    </source>
</evidence>
<proteinExistence type="predicted"/>
<evidence type="ECO:0000313" key="2">
    <source>
        <dbReference type="EMBL" id="KAA1098196.1"/>
    </source>
</evidence>
<gene>
    <name evidence="2" type="ORF">PGT21_030265</name>
</gene>
<reference evidence="2 3" key="1">
    <citation type="submission" date="2019-05" db="EMBL/GenBank/DDBJ databases">
        <title>Emergence of the Ug99 lineage of the wheat stem rust pathogen through somatic hybridization.</title>
        <authorList>
            <person name="Li F."/>
            <person name="Upadhyaya N.M."/>
            <person name="Sperschneider J."/>
            <person name="Matny O."/>
            <person name="Nguyen-Phuc H."/>
            <person name="Mago R."/>
            <person name="Raley C."/>
            <person name="Miller M.E."/>
            <person name="Silverstein K.A.T."/>
            <person name="Henningsen E."/>
            <person name="Hirsch C.D."/>
            <person name="Visser B."/>
            <person name="Pretorius Z.A."/>
            <person name="Steffenson B.J."/>
            <person name="Schwessinger B."/>
            <person name="Dodds P.N."/>
            <person name="Figueroa M."/>
        </authorList>
    </citation>
    <scope>NUCLEOTIDE SEQUENCE [LARGE SCALE GENOMIC DNA]</scope>
    <source>
        <strain evidence="2">21-0</strain>
    </source>
</reference>
<protein>
    <submittedName>
        <fullName evidence="2">Uncharacterized protein</fullName>
    </submittedName>
</protein>
<comment type="caution">
    <text evidence="2">The sequence shown here is derived from an EMBL/GenBank/DDBJ whole genome shotgun (WGS) entry which is preliminary data.</text>
</comment>
<organism evidence="2 3">
    <name type="scientific">Puccinia graminis f. sp. tritici</name>
    <dbReference type="NCBI Taxonomy" id="56615"/>
    <lineage>
        <taxon>Eukaryota</taxon>
        <taxon>Fungi</taxon>
        <taxon>Dikarya</taxon>
        <taxon>Basidiomycota</taxon>
        <taxon>Pucciniomycotina</taxon>
        <taxon>Pucciniomycetes</taxon>
        <taxon>Pucciniales</taxon>
        <taxon>Pucciniaceae</taxon>
        <taxon>Puccinia</taxon>
    </lineage>
</organism>
<dbReference type="EMBL" id="VSWC01000066">
    <property type="protein sequence ID" value="KAA1098196.1"/>
    <property type="molecule type" value="Genomic_DNA"/>
</dbReference>